<feature type="domain" description="VWFA" evidence="17">
    <location>
        <begin position="125"/>
        <end position="324"/>
    </location>
</feature>
<dbReference type="PANTHER" id="PTHR10082">
    <property type="entry name" value="INTEGRIN BETA SUBUNIT"/>
    <property type="match status" value="1"/>
</dbReference>
<feature type="disulfide bond" evidence="13">
    <location>
        <begin position="541"/>
        <end position="550"/>
    </location>
</feature>
<evidence type="ECO:0000256" key="9">
    <source>
        <dbReference type="ARBA" id="ARBA00023037"/>
    </source>
</evidence>
<feature type="disulfide bond" evidence="13">
    <location>
        <begin position="498"/>
        <end position="528"/>
    </location>
</feature>
<evidence type="ECO:0000259" key="17">
    <source>
        <dbReference type="PROSITE" id="PS50234"/>
    </source>
</evidence>
<dbReference type="GO" id="GO:0007160">
    <property type="term" value="P:cell-matrix adhesion"/>
    <property type="evidence" value="ECO:0007669"/>
    <property type="project" value="TreeGrafter"/>
</dbReference>
<feature type="transmembrane region" description="Helical" evidence="15">
    <location>
        <begin position="693"/>
        <end position="715"/>
    </location>
</feature>
<evidence type="ECO:0000256" key="7">
    <source>
        <dbReference type="ARBA" id="ARBA00022889"/>
    </source>
</evidence>
<evidence type="ECO:0000256" key="8">
    <source>
        <dbReference type="ARBA" id="ARBA00022989"/>
    </source>
</evidence>
<evidence type="ECO:0000256" key="16">
    <source>
        <dbReference type="SAM" id="SignalP"/>
    </source>
</evidence>
<feature type="chain" id="PRO_5044656616" description="Integrin beta" evidence="16">
    <location>
        <begin position="18"/>
        <end position="764"/>
    </location>
</feature>
<reference evidence="19 20" key="1">
    <citation type="submission" date="2025-04" db="UniProtKB">
        <authorList>
            <consortium name="RefSeq"/>
        </authorList>
    </citation>
    <scope>IDENTIFICATION</scope>
</reference>
<dbReference type="GO" id="GO:0008305">
    <property type="term" value="C:integrin complex"/>
    <property type="evidence" value="ECO:0007669"/>
    <property type="project" value="TreeGrafter"/>
</dbReference>
<dbReference type="PANTHER" id="PTHR10082:SF60">
    <property type="entry name" value="INTEGRIN BETA-PS"/>
    <property type="match status" value="1"/>
</dbReference>
<dbReference type="SUPFAM" id="SSF53300">
    <property type="entry name" value="vWA-like"/>
    <property type="match status" value="1"/>
</dbReference>
<evidence type="ECO:0000256" key="15">
    <source>
        <dbReference type="SAM" id="Phobius"/>
    </source>
</evidence>
<dbReference type="Proteomes" id="UP000322000">
    <property type="component" value="Chromosome 15"/>
</dbReference>
<keyword evidence="10 15" id="KW-0472">Membrane</keyword>
<dbReference type="InterPro" id="IPR002035">
    <property type="entry name" value="VWF_A"/>
</dbReference>
<evidence type="ECO:0000256" key="1">
    <source>
        <dbReference type="ARBA" id="ARBA00004479"/>
    </source>
</evidence>
<dbReference type="CDD" id="cd00198">
    <property type="entry name" value="vWFA"/>
    <property type="match status" value="1"/>
</dbReference>
<dbReference type="Gene3D" id="2.10.25.10">
    <property type="entry name" value="Laminin"/>
    <property type="match status" value="3"/>
</dbReference>
<dbReference type="PROSITE" id="PS50234">
    <property type="entry name" value="VWFA"/>
    <property type="match status" value="1"/>
</dbReference>
<dbReference type="FunFam" id="2.10.25.10:FF:000036">
    <property type="entry name" value="Integrin beta"/>
    <property type="match status" value="1"/>
</dbReference>
<feature type="disulfide bond" evidence="13">
    <location>
        <begin position="428"/>
        <end position="432"/>
    </location>
</feature>
<keyword evidence="4 14" id="KW-0812">Transmembrane</keyword>
<evidence type="ECO:0000313" key="20">
    <source>
        <dbReference type="RefSeq" id="XP_026737983.1"/>
    </source>
</evidence>
<dbReference type="InterPro" id="IPR057073">
    <property type="entry name" value="EGF_integrin_2"/>
</dbReference>
<dbReference type="InterPro" id="IPR057243">
    <property type="entry name" value="Integrin_I-EGF_CS"/>
</dbReference>
<evidence type="ECO:0000256" key="10">
    <source>
        <dbReference type="ARBA" id="ARBA00023136"/>
    </source>
</evidence>
<gene>
    <name evidence="19 20" type="primary">LOC113501147</name>
</gene>
<dbReference type="Pfam" id="PF08725">
    <property type="entry name" value="Integrin_b_cyt"/>
    <property type="match status" value="1"/>
</dbReference>
<keyword evidence="11 13" id="KW-1015">Disulfide bond</keyword>
<dbReference type="RefSeq" id="XP_026737982.1">
    <property type="nucleotide sequence ID" value="XM_026882181.1"/>
</dbReference>
<dbReference type="GO" id="GO:0033627">
    <property type="term" value="P:cell adhesion mediated by integrin"/>
    <property type="evidence" value="ECO:0007669"/>
    <property type="project" value="TreeGrafter"/>
</dbReference>
<keyword evidence="7 14" id="KW-0130">Cell adhesion</keyword>
<evidence type="ECO:0000313" key="18">
    <source>
        <dbReference type="Proteomes" id="UP000322000"/>
    </source>
</evidence>
<feature type="disulfide bond" evidence="13">
    <location>
        <begin position="27"/>
        <end position="38"/>
    </location>
</feature>
<dbReference type="GO" id="GO:0007157">
    <property type="term" value="P:heterophilic cell-cell adhesion via plasma membrane cell adhesion molecules"/>
    <property type="evidence" value="ECO:0007669"/>
    <property type="project" value="UniProtKB-ARBA"/>
</dbReference>
<dbReference type="InterPro" id="IPR015812">
    <property type="entry name" value="Integrin_bsu"/>
</dbReference>
<dbReference type="GO" id="GO:0005178">
    <property type="term" value="F:integrin binding"/>
    <property type="evidence" value="ECO:0007669"/>
    <property type="project" value="TreeGrafter"/>
</dbReference>
<feature type="disulfide bond" evidence="13">
    <location>
        <begin position="443"/>
        <end position="454"/>
    </location>
</feature>
<evidence type="ECO:0000256" key="14">
    <source>
        <dbReference type="RuleBase" id="RU000633"/>
    </source>
</evidence>
<evidence type="ECO:0000313" key="19">
    <source>
        <dbReference type="RefSeq" id="XP_026737982.1"/>
    </source>
</evidence>
<dbReference type="Gene3D" id="1.20.5.100">
    <property type="entry name" value="Cytochrome c1, transmembrane anchor, C-terminal"/>
    <property type="match status" value="1"/>
</dbReference>
<keyword evidence="6" id="KW-0677">Repeat</keyword>
<dbReference type="InterPro" id="IPR036465">
    <property type="entry name" value="vWFA_dom_sf"/>
</dbReference>
<keyword evidence="12" id="KW-0325">Glycoprotein</keyword>
<dbReference type="PRINTS" id="PR01186">
    <property type="entry name" value="INTEGRINB"/>
</dbReference>
<feature type="disulfide bond" evidence="13">
    <location>
        <begin position="534"/>
        <end position="539"/>
    </location>
</feature>
<dbReference type="SMART" id="SM00327">
    <property type="entry name" value="VWA"/>
    <property type="match status" value="1"/>
</dbReference>
<accession>A0A7E5WC53</accession>
<dbReference type="Gene3D" id="2.60.40.1510">
    <property type="entry name" value="ntegrin, alpha v. Chain A, domain 3"/>
    <property type="match status" value="1"/>
</dbReference>
<comment type="similarity">
    <text evidence="2 14">Belongs to the integrin beta chain family.</text>
</comment>
<name>A0A7E5WC53_TRINI</name>
<feature type="disulfide bond" evidence="13">
    <location>
        <begin position="504"/>
        <end position="513"/>
    </location>
</feature>
<dbReference type="PIRSF" id="PIRSF002512">
    <property type="entry name" value="Integrin_B"/>
    <property type="match status" value="1"/>
</dbReference>
<evidence type="ECO:0000256" key="11">
    <source>
        <dbReference type="ARBA" id="ARBA00023157"/>
    </source>
</evidence>
<evidence type="ECO:0000256" key="6">
    <source>
        <dbReference type="ARBA" id="ARBA00022737"/>
    </source>
</evidence>
<feature type="disulfide bond" evidence="13">
    <location>
        <begin position="456"/>
        <end position="465"/>
    </location>
</feature>
<evidence type="ECO:0000256" key="3">
    <source>
        <dbReference type="ARBA" id="ARBA00022536"/>
    </source>
</evidence>
<protein>
    <recommendedName>
        <fullName evidence="14">Integrin beta</fullName>
    </recommendedName>
</protein>
<dbReference type="SUPFAM" id="SSF69179">
    <property type="entry name" value="Integrin domains"/>
    <property type="match status" value="1"/>
</dbReference>
<organism evidence="18 19">
    <name type="scientific">Trichoplusia ni</name>
    <name type="common">Cabbage looper</name>
    <dbReference type="NCBI Taxonomy" id="7111"/>
    <lineage>
        <taxon>Eukaryota</taxon>
        <taxon>Metazoa</taxon>
        <taxon>Ecdysozoa</taxon>
        <taxon>Arthropoda</taxon>
        <taxon>Hexapoda</taxon>
        <taxon>Insecta</taxon>
        <taxon>Pterygota</taxon>
        <taxon>Neoptera</taxon>
        <taxon>Endopterygota</taxon>
        <taxon>Lepidoptera</taxon>
        <taxon>Glossata</taxon>
        <taxon>Ditrysia</taxon>
        <taxon>Noctuoidea</taxon>
        <taxon>Noctuidae</taxon>
        <taxon>Plusiinae</taxon>
        <taxon>Trichoplusia</taxon>
    </lineage>
</organism>
<dbReference type="GO" id="GO:0007229">
    <property type="term" value="P:integrin-mediated signaling pathway"/>
    <property type="evidence" value="ECO:0007669"/>
    <property type="project" value="UniProtKB-KW"/>
</dbReference>
<keyword evidence="5 16" id="KW-0732">Signal</keyword>
<feature type="disulfide bond" evidence="13">
    <location>
        <begin position="607"/>
        <end position="616"/>
    </location>
</feature>
<dbReference type="GO" id="GO:0009986">
    <property type="term" value="C:cell surface"/>
    <property type="evidence" value="ECO:0007669"/>
    <property type="project" value="TreeGrafter"/>
</dbReference>
<dbReference type="Pfam" id="PF23105">
    <property type="entry name" value="EGF_integrin"/>
    <property type="match status" value="1"/>
</dbReference>
<evidence type="ECO:0000256" key="13">
    <source>
        <dbReference type="PIRSR" id="PIRSR002512-1"/>
    </source>
</evidence>
<keyword evidence="18" id="KW-1185">Reference proteome</keyword>
<feature type="disulfide bond" evidence="13">
    <location>
        <begin position="30"/>
        <end position="64"/>
    </location>
</feature>
<evidence type="ECO:0000256" key="5">
    <source>
        <dbReference type="ARBA" id="ARBA00022729"/>
    </source>
</evidence>
<dbReference type="OrthoDB" id="410592at2759"/>
<dbReference type="PROSITE" id="PS00243">
    <property type="entry name" value="I_EGF_1"/>
    <property type="match status" value="1"/>
</dbReference>
<feature type="disulfide bond" evidence="13">
    <location>
        <begin position="371"/>
        <end position="379"/>
    </location>
</feature>
<feature type="signal peptide" evidence="16">
    <location>
        <begin position="1"/>
        <end position="17"/>
    </location>
</feature>
<feature type="disulfide bond" evidence="13">
    <location>
        <begin position="399"/>
        <end position="656"/>
    </location>
</feature>
<evidence type="ECO:0000256" key="12">
    <source>
        <dbReference type="ARBA" id="ARBA00023180"/>
    </source>
</evidence>
<feature type="disulfide bond" evidence="13">
    <location>
        <begin position="574"/>
        <end position="579"/>
    </location>
</feature>
<dbReference type="AlphaFoldDB" id="A0A7E5WC53"/>
<dbReference type="GeneID" id="113501147"/>
<dbReference type="InterPro" id="IPR002369">
    <property type="entry name" value="Integrin_bsu_VWA"/>
</dbReference>
<dbReference type="SMART" id="SM01241">
    <property type="entry name" value="Integrin_b_cyt"/>
    <property type="match status" value="1"/>
</dbReference>
<evidence type="ECO:0000256" key="2">
    <source>
        <dbReference type="ARBA" id="ARBA00007449"/>
    </source>
</evidence>
<dbReference type="RefSeq" id="XP_026737983.1">
    <property type="nucleotide sequence ID" value="XM_026882182.1"/>
</dbReference>
<feature type="disulfide bond" evidence="13">
    <location>
        <begin position="232"/>
        <end position="273"/>
    </location>
</feature>
<dbReference type="InterPro" id="IPR032695">
    <property type="entry name" value="Integrin_dom_sf"/>
</dbReference>
<keyword evidence="8 15" id="KW-1133">Transmembrane helix</keyword>
<feature type="disulfide bond" evidence="13">
    <location>
        <begin position="451"/>
        <end position="490"/>
    </location>
</feature>
<sequence>MKIFVLLLLFYLNYVNSEVDNCNFGTCGECISYPYDTCVWCSEDKIIDRRCRSLKSLNGSQTWCKENSMYNPEHFINVTQDYGFEKKINGMNVQFRPQYIKMKARPGVPLPFNMSYLPAVDFPLDVYYLMDISFTMKSKVKDLKDQAKKLHRYLSNYTNNVRIGVGSFIEKAAFPFYDHNRNRNESSHAFQNLVSLTNNTQLFEKVVADVTFGSNYDDPEAGLDALMQAMTCNEEIGWRSDARKIIVLCTDSTYHSAGDGKMVGALKPNDMKCHLDNNKYTMELQLDYPSVSQINKVAKERNFRIIFAATNNVLKEYTALSSQILGSRFALLKEKFHVISIIKQAYDEATTTVQIDYKVPPFIQIDVDQDCISRPTRNCGSSKTEPQVTIPATLTVKSCPPNKVYKHTVYVATVGLGERVTIELDIDCECPCEKVNSGLSPKCHNSGEYQCGICKCRPGSYGDDCQCTGSSTDQKDLDKCKLDKNDVKLCSGRGACRCGKCGNCTSGFSGDFCEFDDNSCPKPNQLLCFNKGKCYRGQCNCISQWTGSDCSCPLEKKHCMAPYSKEICSGNGACHCGKCICNQISGKNETYSGVFCDFCEDCAEKRCKQLEEHAYCYHEHMDNKTLCVHENDGNINVFLVNKTEINYAKWYMAKWCKKEISNGTYLVFKYHYEDHQLNLVIQKELQTPPEANLWIAAGSAIGVVLLIGILTVIIWKILADLHDKREYEKFRAAAEADGFDVSPNILYEPPTANFNNPTFDPTYR</sequence>
<feature type="disulfide bond" evidence="13">
    <location>
        <begin position="496"/>
        <end position="501"/>
    </location>
</feature>
<proteinExistence type="inferred from homology"/>
<evidence type="ECO:0000256" key="4">
    <source>
        <dbReference type="ARBA" id="ARBA00022692"/>
    </source>
</evidence>
<dbReference type="SMART" id="SM00187">
    <property type="entry name" value="INB"/>
    <property type="match status" value="1"/>
</dbReference>
<comment type="subcellular location">
    <subcellularLocation>
        <location evidence="14">Cell membrane</location>
        <topology evidence="14">Single-pass type I membrane protein</topology>
    </subcellularLocation>
    <subcellularLocation>
        <location evidence="1">Membrane</location>
        <topology evidence="1">Single-pass type I membrane protein</topology>
    </subcellularLocation>
</comment>
<dbReference type="GO" id="GO:0005925">
    <property type="term" value="C:focal adhesion"/>
    <property type="evidence" value="ECO:0007669"/>
    <property type="project" value="TreeGrafter"/>
</dbReference>
<feature type="disulfide bond" evidence="13">
    <location>
        <begin position="581"/>
        <end position="596"/>
    </location>
</feature>
<dbReference type="InterPro" id="IPR014836">
    <property type="entry name" value="Integrin_bsu_cyt_dom"/>
</dbReference>
<dbReference type="GO" id="GO:0016477">
    <property type="term" value="P:cell migration"/>
    <property type="evidence" value="ECO:0007669"/>
    <property type="project" value="TreeGrafter"/>
</dbReference>
<dbReference type="Gene3D" id="3.40.50.410">
    <property type="entry name" value="von Willebrand factor, type A domain"/>
    <property type="match status" value="1"/>
</dbReference>
<keyword evidence="9 14" id="KW-0401">Integrin</keyword>
<keyword evidence="3" id="KW-0245">EGF-like domain</keyword>
<dbReference type="Pfam" id="PF00362">
    <property type="entry name" value="Integrin_beta"/>
    <property type="match status" value="1"/>
</dbReference>
<feature type="disulfide bond" evidence="13">
    <location>
        <begin position="552"/>
        <end position="559"/>
    </location>
</feature>
<dbReference type="KEGG" id="tnl:113501147"/>